<proteinExistence type="predicted"/>
<dbReference type="EMBL" id="JACHJB010000001">
    <property type="protein sequence ID" value="MBB6345643.1"/>
    <property type="molecule type" value="Genomic_DNA"/>
</dbReference>
<feature type="region of interest" description="Disordered" evidence="1">
    <location>
        <begin position="68"/>
        <end position="100"/>
    </location>
</feature>
<keyword evidence="2" id="KW-0812">Transmembrane</keyword>
<protein>
    <submittedName>
        <fullName evidence="3">Uncharacterized protein</fullName>
    </submittedName>
</protein>
<sequence>MAPVDEGAGGPPARRARIATVVALLLVPVAGAALIVAGQQARQHELEGRLAVLVTGLLEGATADEHRAHGHDFGHAPAAGTGGGTGGDTGGDARPGAGREVAHGAGHEVGEVVCAVDPFGVEPAGAGTVAEVEWVYAHHMCAITGPGAGWAMSVRASGPIAVRLGGRPVVRVPEPGAGYPERVRRLIPERHHDAAFGEFGDEDAIEAARRRFDVATGR</sequence>
<evidence type="ECO:0000256" key="1">
    <source>
        <dbReference type="SAM" id="MobiDB-lite"/>
    </source>
</evidence>
<organism evidence="3 4">
    <name type="scientific">Nonomuraea muscovyensis</name>
    <dbReference type="NCBI Taxonomy" id="1124761"/>
    <lineage>
        <taxon>Bacteria</taxon>
        <taxon>Bacillati</taxon>
        <taxon>Actinomycetota</taxon>
        <taxon>Actinomycetes</taxon>
        <taxon>Streptosporangiales</taxon>
        <taxon>Streptosporangiaceae</taxon>
        <taxon>Nonomuraea</taxon>
    </lineage>
</organism>
<keyword evidence="4" id="KW-1185">Reference proteome</keyword>
<keyword evidence="2" id="KW-0472">Membrane</keyword>
<feature type="transmembrane region" description="Helical" evidence="2">
    <location>
        <begin position="18"/>
        <end position="37"/>
    </location>
</feature>
<accession>A0A7X0BZN0</accession>
<keyword evidence="2" id="KW-1133">Transmembrane helix</keyword>
<evidence type="ECO:0000313" key="3">
    <source>
        <dbReference type="EMBL" id="MBB6345643.1"/>
    </source>
</evidence>
<evidence type="ECO:0000256" key="2">
    <source>
        <dbReference type="SAM" id="Phobius"/>
    </source>
</evidence>
<gene>
    <name evidence="3" type="ORF">FHU36_002152</name>
</gene>
<evidence type="ECO:0000313" key="4">
    <source>
        <dbReference type="Proteomes" id="UP000583800"/>
    </source>
</evidence>
<feature type="compositionally biased region" description="Gly residues" evidence="1">
    <location>
        <begin position="80"/>
        <end position="90"/>
    </location>
</feature>
<dbReference type="RefSeq" id="WP_185083555.1">
    <property type="nucleotide sequence ID" value="NZ_JACHJB010000001.1"/>
</dbReference>
<name>A0A7X0BZN0_9ACTN</name>
<comment type="caution">
    <text evidence="3">The sequence shown here is derived from an EMBL/GenBank/DDBJ whole genome shotgun (WGS) entry which is preliminary data.</text>
</comment>
<dbReference type="AlphaFoldDB" id="A0A7X0BZN0"/>
<dbReference type="Proteomes" id="UP000583800">
    <property type="component" value="Unassembled WGS sequence"/>
</dbReference>
<reference evidence="3 4" key="1">
    <citation type="submission" date="2020-08" db="EMBL/GenBank/DDBJ databases">
        <title>Sequencing the genomes of 1000 actinobacteria strains.</title>
        <authorList>
            <person name="Klenk H.-P."/>
        </authorList>
    </citation>
    <scope>NUCLEOTIDE SEQUENCE [LARGE SCALE GENOMIC DNA]</scope>
    <source>
        <strain evidence="3 4">DSM 45913</strain>
    </source>
</reference>